<sequence>MNTTNPLLLHRKKRSKKGTESFPSSIFIIVDRCPLTVVRADNSRELKADNGQRTTVNDTMSTDAYISILEQKTNALIAEEKDVFLVEIRIKPTNNVKIFLDSDLGMSIDRLIQINRALYKQLEEESVFPGGDFSLEVSSPGLDEPLKKHRQYVKNIGRFVEVVLIDGSKKEGKLISTSDEEIVIEEETGKGKKKELVQHAIPFSTIKATKVQIKF</sequence>
<comment type="similarity">
    <text evidence="3">Belongs to the RimP family.</text>
</comment>
<dbReference type="EMBL" id="JAKLTR010000011">
    <property type="protein sequence ID" value="MCG2616046.1"/>
    <property type="molecule type" value="Genomic_DNA"/>
</dbReference>
<comment type="caution">
    <text evidence="6">The sequence shown here is derived from an EMBL/GenBank/DDBJ whole genome shotgun (WGS) entry which is preliminary data.</text>
</comment>
<organism evidence="6 7">
    <name type="scientific">Terrimonas ginsenosidimutans</name>
    <dbReference type="NCBI Taxonomy" id="2908004"/>
    <lineage>
        <taxon>Bacteria</taxon>
        <taxon>Pseudomonadati</taxon>
        <taxon>Bacteroidota</taxon>
        <taxon>Chitinophagia</taxon>
        <taxon>Chitinophagales</taxon>
        <taxon>Chitinophagaceae</taxon>
        <taxon>Terrimonas</taxon>
    </lineage>
</organism>
<evidence type="ECO:0000256" key="3">
    <source>
        <dbReference type="HAMAP-Rule" id="MF_01077"/>
    </source>
</evidence>
<accession>A0ABS9KUR0</accession>
<gene>
    <name evidence="3" type="primary">rimP</name>
    <name evidence="6" type="ORF">LZZ85_17250</name>
</gene>
<comment type="function">
    <text evidence="3">Required for maturation of 30S ribosomal subunits.</text>
</comment>
<dbReference type="SUPFAM" id="SSF75420">
    <property type="entry name" value="YhbC-like, N-terminal domain"/>
    <property type="match status" value="1"/>
</dbReference>
<feature type="domain" description="Ribosome maturation factor RimP C-terminal" evidence="5">
    <location>
        <begin position="146"/>
        <end position="215"/>
    </location>
</feature>
<dbReference type="InterPro" id="IPR028998">
    <property type="entry name" value="RimP_C"/>
</dbReference>
<dbReference type="InterPro" id="IPR036847">
    <property type="entry name" value="RimP_C_sf"/>
</dbReference>
<proteinExistence type="inferred from homology"/>
<evidence type="ECO:0000313" key="6">
    <source>
        <dbReference type="EMBL" id="MCG2616046.1"/>
    </source>
</evidence>
<evidence type="ECO:0000259" key="4">
    <source>
        <dbReference type="Pfam" id="PF02576"/>
    </source>
</evidence>
<dbReference type="CDD" id="cd01734">
    <property type="entry name" value="YlxS_C"/>
    <property type="match status" value="1"/>
</dbReference>
<keyword evidence="1 3" id="KW-0963">Cytoplasm</keyword>
<dbReference type="RefSeq" id="WP_237874584.1">
    <property type="nucleotide sequence ID" value="NZ_JAKLTR010000011.1"/>
</dbReference>
<evidence type="ECO:0000259" key="5">
    <source>
        <dbReference type="Pfam" id="PF17384"/>
    </source>
</evidence>
<dbReference type="InterPro" id="IPR035956">
    <property type="entry name" value="RimP_N_sf"/>
</dbReference>
<evidence type="ECO:0000313" key="7">
    <source>
        <dbReference type="Proteomes" id="UP001165367"/>
    </source>
</evidence>
<keyword evidence="7" id="KW-1185">Reference proteome</keyword>
<dbReference type="PANTHER" id="PTHR33867:SF1">
    <property type="entry name" value="RIBOSOME MATURATION FACTOR RIMP"/>
    <property type="match status" value="1"/>
</dbReference>
<feature type="domain" description="Ribosome maturation factor RimP N-terminal" evidence="4">
    <location>
        <begin position="78"/>
        <end position="143"/>
    </location>
</feature>
<dbReference type="Pfam" id="PF02576">
    <property type="entry name" value="RimP_N"/>
    <property type="match status" value="1"/>
</dbReference>
<name>A0ABS9KUR0_9BACT</name>
<dbReference type="HAMAP" id="MF_01077">
    <property type="entry name" value="RimP"/>
    <property type="match status" value="1"/>
</dbReference>
<dbReference type="Proteomes" id="UP001165367">
    <property type="component" value="Unassembled WGS sequence"/>
</dbReference>
<dbReference type="Pfam" id="PF17384">
    <property type="entry name" value="DUF150_C"/>
    <property type="match status" value="1"/>
</dbReference>
<keyword evidence="2 3" id="KW-0690">Ribosome biogenesis</keyword>
<reference evidence="6" key="1">
    <citation type="submission" date="2022-01" db="EMBL/GenBank/DDBJ databases">
        <authorList>
            <person name="Jo J.-H."/>
            <person name="Im W.-T."/>
        </authorList>
    </citation>
    <scope>NUCLEOTIDE SEQUENCE</scope>
    <source>
        <strain evidence="6">NA20</strain>
    </source>
</reference>
<protein>
    <recommendedName>
        <fullName evidence="3">Ribosome maturation factor RimP</fullName>
    </recommendedName>
</protein>
<dbReference type="InterPro" id="IPR028989">
    <property type="entry name" value="RimP_N"/>
</dbReference>
<comment type="subcellular location">
    <subcellularLocation>
        <location evidence="3">Cytoplasm</location>
    </subcellularLocation>
</comment>
<dbReference type="Gene3D" id="3.30.300.70">
    <property type="entry name" value="RimP-like superfamily, N-terminal"/>
    <property type="match status" value="1"/>
</dbReference>
<evidence type="ECO:0000256" key="1">
    <source>
        <dbReference type="ARBA" id="ARBA00022490"/>
    </source>
</evidence>
<dbReference type="PANTHER" id="PTHR33867">
    <property type="entry name" value="RIBOSOME MATURATION FACTOR RIMP"/>
    <property type="match status" value="1"/>
</dbReference>
<dbReference type="InterPro" id="IPR003728">
    <property type="entry name" value="Ribosome_maturation_RimP"/>
</dbReference>
<evidence type="ECO:0000256" key="2">
    <source>
        <dbReference type="ARBA" id="ARBA00022517"/>
    </source>
</evidence>
<dbReference type="SUPFAM" id="SSF74942">
    <property type="entry name" value="YhbC-like, C-terminal domain"/>
    <property type="match status" value="1"/>
</dbReference>